<evidence type="ECO:0000256" key="1">
    <source>
        <dbReference type="ARBA" id="ARBA00023015"/>
    </source>
</evidence>
<dbReference type="InterPro" id="IPR009057">
    <property type="entry name" value="Homeodomain-like_sf"/>
</dbReference>
<dbReference type="Gene3D" id="1.10.357.10">
    <property type="entry name" value="Tetracycline Repressor, domain 2"/>
    <property type="match status" value="1"/>
</dbReference>
<dbReference type="Pfam" id="PF00440">
    <property type="entry name" value="TetR_N"/>
    <property type="match status" value="1"/>
</dbReference>
<keyword evidence="3" id="KW-0804">Transcription</keyword>
<dbReference type="EMBL" id="VCIW01000001">
    <property type="protein sequence ID" value="TLS54188.1"/>
    <property type="molecule type" value="Genomic_DNA"/>
</dbReference>
<dbReference type="Proteomes" id="UP000309676">
    <property type="component" value="Unassembled WGS sequence"/>
</dbReference>
<gene>
    <name evidence="6" type="ORF">FE782_02245</name>
</gene>
<feature type="domain" description="HTH tetR-type" evidence="5">
    <location>
        <begin position="9"/>
        <end position="69"/>
    </location>
</feature>
<evidence type="ECO:0000313" key="6">
    <source>
        <dbReference type="EMBL" id="TLS54188.1"/>
    </source>
</evidence>
<dbReference type="SUPFAM" id="SSF46689">
    <property type="entry name" value="Homeodomain-like"/>
    <property type="match status" value="1"/>
</dbReference>
<evidence type="ECO:0000259" key="5">
    <source>
        <dbReference type="PROSITE" id="PS50977"/>
    </source>
</evidence>
<keyword evidence="2 4" id="KW-0238">DNA-binding</keyword>
<dbReference type="RefSeq" id="WP_138192054.1">
    <property type="nucleotide sequence ID" value="NZ_VCIW01000001.1"/>
</dbReference>
<dbReference type="OrthoDB" id="9780939at2"/>
<dbReference type="AlphaFoldDB" id="A0A5R9GKX2"/>
<dbReference type="PANTHER" id="PTHR30055:SF234">
    <property type="entry name" value="HTH-TYPE TRANSCRIPTIONAL REGULATOR BETI"/>
    <property type="match status" value="1"/>
</dbReference>
<accession>A0A5R9GKX2</accession>
<evidence type="ECO:0000256" key="4">
    <source>
        <dbReference type="PROSITE-ProRule" id="PRU00335"/>
    </source>
</evidence>
<reference evidence="6 7" key="1">
    <citation type="submission" date="2019-05" db="EMBL/GenBank/DDBJ databases">
        <authorList>
            <person name="Narsing Rao M.P."/>
            <person name="Li W.J."/>
        </authorList>
    </citation>
    <scope>NUCLEOTIDE SEQUENCE [LARGE SCALE GENOMIC DNA]</scope>
    <source>
        <strain evidence="6 7">SYSU_K30003</strain>
    </source>
</reference>
<feature type="DNA-binding region" description="H-T-H motif" evidence="4">
    <location>
        <begin position="32"/>
        <end position="51"/>
    </location>
</feature>
<name>A0A5R9GKX2_9BACL</name>
<dbReference type="PRINTS" id="PR00455">
    <property type="entry name" value="HTHTETR"/>
</dbReference>
<organism evidence="6 7">
    <name type="scientific">Paenibacillus antri</name>
    <dbReference type="NCBI Taxonomy" id="2582848"/>
    <lineage>
        <taxon>Bacteria</taxon>
        <taxon>Bacillati</taxon>
        <taxon>Bacillota</taxon>
        <taxon>Bacilli</taxon>
        <taxon>Bacillales</taxon>
        <taxon>Paenibacillaceae</taxon>
        <taxon>Paenibacillus</taxon>
    </lineage>
</organism>
<dbReference type="GO" id="GO:0003700">
    <property type="term" value="F:DNA-binding transcription factor activity"/>
    <property type="evidence" value="ECO:0007669"/>
    <property type="project" value="TreeGrafter"/>
</dbReference>
<dbReference type="GO" id="GO:0000976">
    <property type="term" value="F:transcription cis-regulatory region binding"/>
    <property type="evidence" value="ECO:0007669"/>
    <property type="project" value="TreeGrafter"/>
</dbReference>
<evidence type="ECO:0000256" key="3">
    <source>
        <dbReference type="ARBA" id="ARBA00023163"/>
    </source>
</evidence>
<keyword evidence="7" id="KW-1185">Reference proteome</keyword>
<comment type="caution">
    <text evidence="6">The sequence shown here is derived from an EMBL/GenBank/DDBJ whole genome shotgun (WGS) entry which is preliminary data.</text>
</comment>
<sequence>MSLREKKKEETKTRLLAAARSAFAERGYAAAKTSDVAKAVGIAEGTLFNYFPTKAELFLAAMLPPPSELPETPASPPGQDPAGWAAAAAAIVDANLRGLAEMEKPLQREFMSLFYGGRPKEIAGLTAFDRRLADRIGAFFAKRKEALPAELRTFDAALATECVCGLTLAAYSVFLMDDARSYPEMLNELRRQFEFVLSGHVPDGR</sequence>
<evidence type="ECO:0000256" key="2">
    <source>
        <dbReference type="ARBA" id="ARBA00023125"/>
    </source>
</evidence>
<keyword evidence="1" id="KW-0805">Transcription regulation</keyword>
<dbReference type="InterPro" id="IPR050109">
    <property type="entry name" value="HTH-type_TetR-like_transc_reg"/>
</dbReference>
<protein>
    <submittedName>
        <fullName evidence="6">TetR/AcrR family transcriptional regulator</fullName>
    </submittedName>
</protein>
<evidence type="ECO:0000313" key="7">
    <source>
        <dbReference type="Proteomes" id="UP000309676"/>
    </source>
</evidence>
<dbReference type="PROSITE" id="PS50977">
    <property type="entry name" value="HTH_TETR_2"/>
    <property type="match status" value="1"/>
</dbReference>
<dbReference type="InterPro" id="IPR001647">
    <property type="entry name" value="HTH_TetR"/>
</dbReference>
<proteinExistence type="predicted"/>
<dbReference type="PANTHER" id="PTHR30055">
    <property type="entry name" value="HTH-TYPE TRANSCRIPTIONAL REGULATOR RUTR"/>
    <property type="match status" value="1"/>
</dbReference>